<keyword evidence="1" id="KW-0732">Signal</keyword>
<name>A0ABT3Q1S9_9BACT</name>
<evidence type="ECO:0008006" key="4">
    <source>
        <dbReference type="Google" id="ProtNLM"/>
    </source>
</evidence>
<proteinExistence type="predicted"/>
<gene>
    <name evidence="2" type="ORF">LQ318_13765</name>
</gene>
<protein>
    <recommendedName>
        <fullName evidence="4">SMP-30/Gluconolactonase/LRE-like region domain-containing protein</fullName>
    </recommendedName>
</protein>
<feature type="signal peptide" evidence="1">
    <location>
        <begin position="1"/>
        <end position="24"/>
    </location>
</feature>
<evidence type="ECO:0000313" key="2">
    <source>
        <dbReference type="EMBL" id="MCW9713973.1"/>
    </source>
</evidence>
<dbReference type="Proteomes" id="UP001207337">
    <property type="component" value="Unassembled WGS sequence"/>
</dbReference>
<organism evidence="2 3">
    <name type="scientific">Fodinibius salicampi</name>
    <dbReference type="NCBI Taxonomy" id="1920655"/>
    <lineage>
        <taxon>Bacteria</taxon>
        <taxon>Pseudomonadati</taxon>
        <taxon>Balneolota</taxon>
        <taxon>Balneolia</taxon>
        <taxon>Balneolales</taxon>
        <taxon>Balneolaceae</taxon>
        <taxon>Fodinibius</taxon>
    </lineage>
</organism>
<dbReference type="InterPro" id="IPR011042">
    <property type="entry name" value="6-blade_b-propeller_TolB-like"/>
</dbReference>
<reference evidence="2 3" key="1">
    <citation type="submission" date="2021-11" db="EMBL/GenBank/DDBJ databases">
        <title>Aliifidinibius sp. nov., a new bacterium isolated from saline soil.</title>
        <authorList>
            <person name="Galisteo C."/>
            <person name="De La Haba R."/>
            <person name="Sanchez-Porro C."/>
            <person name="Ventosa A."/>
        </authorList>
    </citation>
    <scope>NUCLEOTIDE SEQUENCE [LARGE SCALE GENOMIC DNA]</scope>
    <source>
        <strain evidence="2 3">KACC 190600</strain>
    </source>
</reference>
<evidence type="ECO:0000313" key="3">
    <source>
        <dbReference type="Proteomes" id="UP001207337"/>
    </source>
</evidence>
<dbReference type="SUPFAM" id="SSF63829">
    <property type="entry name" value="Calcium-dependent phosphotriesterase"/>
    <property type="match status" value="1"/>
</dbReference>
<accession>A0ABT3Q1S9</accession>
<keyword evidence="3" id="KW-1185">Reference proteome</keyword>
<evidence type="ECO:0000256" key="1">
    <source>
        <dbReference type="SAM" id="SignalP"/>
    </source>
</evidence>
<dbReference type="Gene3D" id="2.120.10.30">
    <property type="entry name" value="TolB, C-terminal domain"/>
    <property type="match status" value="1"/>
</dbReference>
<dbReference type="PROSITE" id="PS51257">
    <property type="entry name" value="PROKAR_LIPOPROTEIN"/>
    <property type="match status" value="1"/>
</dbReference>
<dbReference type="EMBL" id="JAJNDC010000004">
    <property type="protein sequence ID" value="MCW9713973.1"/>
    <property type="molecule type" value="Genomic_DNA"/>
</dbReference>
<dbReference type="RefSeq" id="WP_265791028.1">
    <property type="nucleotide sequence ID" value="NZ_BAABRS010000004.1"/>
</dbReference>
<sequence length="309" mass="33880">MDKKQLLSQSVLMLLLLIFTSCSSDTEQQEEEAPTTSLQEVDDRITVIDQGLSGPEAVRYDPDQDVYFVSNFNGSSSEADSNGYIAKARPDGSIDSLKFMTGTEEAPLHSPRGMYITGDTLYVADLKGVHGFNKQTGEQVAFNDFTDFEPGFLNDVAVDTNGTIYVTDTGQARVYQIKGSNISIVADSLADPPNGITLDENNNQLVIAPWNGGQIFRSFSPADSTLQDFITVESGGNFDGIEPYNGSFLVSSQNDSSLYLISNNQESKALIKTGPEPADIALDTKRERVAIPYIELDRVDIWQLNTEER</sequence>
<feature type="chain" id="PRO_5045131864" description="SMP-30/Gluconolactonase/LRE-like region domain-containing protein" evidence="1">
    <location>
        <begin position="25"/>
        <end position="309"/>
    </location>
</feature>
<comment type="caution">
    <text evidence="2">The sequence shown here is derived from an EMBL/GenBank/DDBJ whole genome shotgun (WGS) entry which is preliminary data.</text>
</comment>